<reference evidence="2" key="1">
    <citation type="journal article" date="2023" name="Plant Biotechnol. J.">
        <title>Chromosome-level wild Hevea brasiliensis genome provides new tools for genomic-assisted breeding and valuable loci to elevate rubber yield.</title>
        <authorList>
            <person name="Cheng H."/>
            <person name="Song X."/>
            <person name="Hu Y."/>
            <person name="Wu T."/>
            <person name="Yang Q."/>
            <person name="An Z."/>
            <person name="Feng S."/>
            <person name="Deng Z."/>
            <person name="Wu W."/>
            <person name="Zeng X."/>
            <person name="Tu M."/>
            <person name="Wang X."/>
            <person name="Huang H."/>
        </authorList>
    </citation>
    <scope>NUCLEOTIDE SEQUENCE</scope>
    <source>
        <strain evidence="2">MT/VB/25A 57/8</strain>
    </source>
</reference>
<evidence type="ECO:0000256" key="1">
    <source>
        <dbReference type="SAM" id="SignalP"/>
    </source>
</evidence>
<name>A0ABQ9M2S1_HEVBR</name>
<proteinExistence type="predicted"/>
<feature type="signal peptide" evidence="1">
    <location>
        <begin position="1"/>
        <end position="19"/>
    </location>
</feature>
<gene>
    <name evidence="2" type="ORF">P3X46_016344</name>
</gene>
<sequence>MRGFAALQVFLVFLIVSTARNSCRAAFLQKSNTTFGCEDGNLGECLIANDLELEVLMDSYITRILGDTADPPFIDFTNNPTETAVCKNGIAYPPNWGCPVYNPHCVK</sequence>
<protein>
    <submittedName>
        <fullName evidence="2">Uncharacterized protein</fullName>
    </submittedName>
</protein>
<feature type="chain" id="PRO_5045678894" evidence="1">
    <location>
        <begin position="20"/>
        <end position="107"/>
    </location>
</feature>
<dbReference type="Proteomes" id="UP001174677">
    <property type="component" value="Chromosome 9"/>
</dbReference>
<evidence type="ECO:0000313" key="3">
    <source>
        <dbReference type="Proteomes" id="UP001174677"/>
    </source>
</evidence>
<accession>A0ABQ9M2S1</accession>
<evidence type="ECO:0000313" key="2">
    <source>
        <dbReference type="EMBL" id="KAJ9173181.1"/>
    </source>
</evidence>
<keyword evidence="1" id="KW-0732">Signal</keyword>
<dbReference type="EMBL" id="JARPOI010000009">
    <property type="protein sequence ID" value="KAJ9173181.1"/>
    <property type="molecule type" value="Genomic_DNA"/>
</dbReference>
<comment type="caution">
    <text evidence="2">The sequence shown here is derived from an EMBL/GenBank/DDBJ whole genome shotgun (WGS) entry which is preliminary data.</text>
</comment>
<keyword evidence="3" id="KW-1185">Reference proteome</keyword>
<organism evidence="2 3">
    <name type="scientific">Hevea brasiliensis</name>
    <name type="common">Para rubber tree</name>
    <name type="synonym">Siphonia brasiliensis</name>
    <dbReference type="NCBI Taxonomy" id="3981"/>
    <lineage>
        <taxon>Eukaryota</taxon>
        <taxon>Viridiplantae</taxon>
        <taxon>Streptophyta</taxon>
        <taxon>Embryophyta</taxon>
        <taxon>Tracheophyta</taxon>
        <taxon>Spermatophyta</taxon>
        <taxon>Magnoliopsida</taxon>
        <taxon>eudicotyledons</taxon>
        <taxon>Gunneridae</taxon>
        <taxon>Pentapetalae</taxon>
        <taxon>rosids</taxon>
        <taxon>fabids</taxon>
        <taxon>Malpighiales</taxon>
        <taxon>Euphorbiaceae</taxon>
        <taxon>Crotonoideae</taxon>
        <taxon>Micrandreae</taxon>
        <taxon>Hevea</taxon>
    </lineage>
</organism>